<dbReference type="InterPro" id="IPR036280">
    <property type="entry name" value="Multihaem_cyt_sf"/>
</dbReference>
<dbReference type="InterPro" id="IPR005126">
    <property type="entry name" value="NapC/NirT_cyt_c_N"/>
</dbReference>
<evidence type="ECO:0000256" key="1">
    <source>
        <dbReference type="ARBA" id="ARBA00004196"/>
    </source>
</evidence>
<dbReference type="CDD" id="cd08168">
    <property type="entry name" value="Cytochrom_C3"/>
    <property type="match status" value="1"/>
</dbReference>
<keyword evidence="7" id="KW-0408">Iron</keyword>
<protein>
    <submittedName>
        <fullName evidence="10">Uncharacterized protein</fullName>
    </submittedName>
</protein>
<evidence type="ECO:0000256" key="4">
    <source>
        <dbReference type="ARBA" id="ARBA00022723"/>
    </source>
</evidence>
<proteinExistence type="predicted"/>
<dbReference type="EMBL" id="UOGH01000210">
    <property type="protein sequence ID" value="VAX31635.1"/>
    <property type="molecule type" value="Genomic_DNA"/>
</dbReference>
<evidence type="ECO:0000256" key="6">
    <source>
        <dbReference type="ARBA" id="ARBA00022982"/>
    </source>
</evidence>
<evidence type="ECO:0000313" key="10">
    <source>
        <dbReference type="EMBL" id="VAX31635.1"/>
    </source>
</evidence>
<sequence>MKWFSWVKESLTLKGKIIIAVLLLVIIIGGGVVAFKFYDFTQNNPKFCISCHLMKPAYDAWKKSEHTGINCHECHHLTIPEQNRLLITFVLHRPKNVPPRHGKIIVPWKYCIECHWEKDKKYPDAKKINDSRMHAKHYFMEKIECSKCHGYEVHKFTPEERFCLRCHQGKEVHGVGMEGLACLNCHTDRTVDLRPGRKKCLFCHGTEAVRKELIADDTIDVQFFLPDKAMIKKAAKINVPKDAPMQFFCYKCHKPHAKIMPVYGTCLNCHPRILNVGRHKLHIQTMGLECKTCHLPHSWRVTKEQAKTTCTQCHEYRDPLTFIGPQG</sequence>
<dbReference type="Gene3D" id="1.10.3820.10">
    <property type="entry name" value="Di-heme elbow motif domain"/>
    <property type="match status" value="1"/>
</dbReference>
<evidence type="ECO:0000256" key="5">
    <source>
        <dbReference type="ARBA" id="ARBA00022729"/>
    </source>
</evidence>
<comment type="subcellular location">
    <subcellularLocation>
        <location evidence="1">Cell envelope</location>
    </subcellularLocation>
</comment>
<name>A0A3B1DIW4_9ZZZZ</name>
<evidence type="ECO:0000256" key="3">
    <source>
        <dbReference type="ARBA" id="ARBA00022617"/>
    </source>
</evidence>
<dbReference type="InterPro" id="IPR038266">
    <property type="entry name" value="NapC/NirT_cytc_sf"/>
</dbReference>
<accession>A0A3B1DIW4</accession>
<dbReference type="GO" id="GO:0046872">
    <property type="term" value="F:metal ion binding"/>
    <property type="evidence" value="ECO:0007669"/>
    <property type="project" value="UniProtKB-KW"/>
</dbReference>
<dbReference type="Pfam" id="PF03264">
    <property type="entry name" value="Cytochrom_NNT"/>
    <property type="match status" value="1"/>
</dbReference>
<feature type="domain" description="NapC/NirT cytochrome c N-terminal" evidence="8">
    <location>
        <begin position="17"/>
        <end position="75"/>
    </location>
</feature>
<keyword evidence="3" id="KW-0349">Heme</keyword>
<evidence type="ECO:0000256" key="2">
    <source>
        <dbReference type="ARBA" id="ARBA00022448"/>
    </source>
</evidence>
<evidence type="ECO:0000259" key="8">
    <source>
        <dbReference type="Pfam" id="PF03264"/>
    </source>
</evidence>
<feature type="domain" description="Tetrahaem cytochrome" evidence="9">
    <location>
        <begin position="178"/>
        <end position="270"/>
    </location>
</feature>
<dbReference type="GO" id="GO:0030313">
    <property type="term" value="C:cell envelope"/>
    <property type="evidence" value="ECO:0007669"/>
    <property type="project" value="UniProtKB-SubCell"/>
</dbReference>
<dbReference type="PANTHER" id="PTHR35038">
    <property type="entry name" value="DISSIMILATORY SULFITE REDUCTASE SIRA"/>
    <property type="match status" value="1"/>
</dbReference>
<gene>
    <name evidence="10" type="ORF">MNBD_NITROSPIRAE02-1529</name>
</gene>
<dbReference type="SUPFAM" id="SSF48695">
    <property type="entry name" value="Multiheme cytochromes"/>
    <property type="match status" value="1"/>
</dbReference>
<organism evidence="10">
    <name type="scientific">hydrothermal vent metagenome</name>
    <dbReference type="NCBI Taxonomy" id="652676"/>
    <lineage>
        <taxon>unclassified sequences</taxon>
        <taxon>metagenomes</taxon>
        <taxon>ecological metagenomes</taxon>
    </lineage>
</organism>
<dbReference type="InterPro" id="IPR051829">
    <property type="entry name" value="Multiheme_Cytochr_ET"/>
</dbReference>
<dbReference type="AlphaFoldDB" id="A0A3B1DIW4"/>
<keyword evidence="5" id="KW-0732">Signal</keyword>
<dbReference type="Pfam" id="PF14537">
    <property type="entry name" value="Cytochrom_c3_2"/>
    <property type="match status" value="1"/>
</dbReference>
<evidence type="ECO:0000259" key="9">
    <source>
        <dbReference type="Pfam" id="PF14537"/>
    </source>
</evidence>
<evidence type="ECO:0000256" key="7">
    <source>
        <dbReference type="ARBA" id="ARBA00023004"/>
    </source>
</evidence>
<dbReference type="Gene3D" id="1.10.1130.10">
    <property type="entry name" value="Flavocytochrome C3, Chain A"/>
    <property type="match status" value="1"/>
</dbReference>
<keyword evidence="4" id="KW-0479">Metal-binding</keyword>
<keyword evidence="2" id="KW-0813">Transport</keyword>
<dbReference type="InterPro" id="IPR012286">
    <property type="entry name" value="Tetrahaem_cytochrome"/>
</dbReference>
<reference evidence="10" key="1">
    <citation type="submission" date="2018-06" db="EMBL/GenBank/DDBJ databases">
        <authorList>
            <person name="Zhirakovskaya E."/>
        </authorList>
    </citation>
    <scope>NUCLEOTIDE SEQUENCE</scope>
</reference>
<keyword evidence="6" id="KW-0249">Electron transport</keyword>